<dbReference type="Proteomes" id="UP001604336">
    <property type="component" value="Unassembled WGS sequence"/>
</dbReference>
<accession>A0ABD1Q3G4</accession>
<feature type="compositionally biased region" description="Polar residues" evidence="1">
    <location>
        <begin position="111"/>
        <end position="122"/>
    </location>
</feature>
<keyword evidence="3" id="KW-1185">Reference proteome</keyword>
<feature type="region of interest" description="Disordered" evidence="1">
    <location>
        <begin position="33"/>
        <end position="122"/>
    </location>
</feature>
<evidence type="ECO:0000256" key="1">
    <source>
        <dbReference type="SAM" id="MobiDB-lite"/>
    </source>
</evidence>
<evidence type="ECO:0000313" key="2">
    <source>
        <dbReference type="EMBL" id="KAL2470717.1"/>
    </source>
</evidence>
<evidence type="ECO:0000313" key="3">
    <source>
        <dbReference type="Proteomes" id="UP001604336"/>
    </source>
</evidence>
<protein>
    <submittedName>
        <fullName evidence="2">Uncharacterized protein</fullName>
    </submittedName>
</protein>
<name>A0ABD1Q3G4_9LAMI</name>
<organism evidence="2 3">
    <name type="scientific">Abeliophyllum distichum</name>
    <dbReference type="NCBI Taxonomy" id="126358"/>
    <lineage>
        <taxon>Eukaryota</taxon>
        <taxon>Viridiplantae</taxon>
        <taxon>Streptophyta</taxon>
        <taxon>Embryophyta</taxon>
        <taxon>Tracheophyta</taxon>
        <taxon>Spermatophyta</taxon>
        <taxon>Magnoliopsida</taxon>
        <taxon>eudicotyledons</taxon>
        <taxon>Gunneridae</taxon>
        <taxon>Pentapetalae</taxon>
        <taxon>asterids</taxon>
        <taxon>lamiids</taxon>
        <taxon>Lamiales</taxon>
        <taxon>Oleaceae</taxon>
        <taxon>Forsythieae</taxon>
        <taxon>Abeliophyllum</taxon>
    </lineage>
</organism>
<dbReference type="EMBL" id="JBFOLK010000012">
    <property type="protein sequence ID" value="KAL2470717.1"/>
    <property type="molecule type" value="Genomic_DNA"/>
</dbReference>
<dbReference type="AlphaFoldDB" id="A0ABD1Q3G4"/>
<reference evidence="3" key="1">
    <citation type="submission" date="2024-07" db="EMBL/GenBank/DDBJ databases">
        <title>Two chromosome-level genome assemblies of Korean endemic species Abeliophyllum distichum and Forsythia ovata (Oleaceae).</title>
        <authorList>
            <person name="Jang H."/>
        </authorList>
    </citation>
    <scope>NUCLEOTIDE SEQUENCE [LARGE SCALE GENOMIC DNA]</scope>
</reference>
<comment type="caution">
    <text evidence="2">The sequence shown here is derived from an EMBL/GenBank/DDBJ whole genome shotgun (WGS) entry which is preliminary data.</text>
</comment>
<proteinExistence type="predicted"/>
<sequence>MSGFYFSSMPKFKIRRSGVVGYVSRLVSTPGITGRKAPEVMAGGSSPNPMALPSETLGQLEKKKAAMGGGDEMAMPDQGMGDGRKSQRVRYGKGGPSSEAENRAHVDQATPRASHSPSVGKTENINIGLVHGRLDPDVLDELPPTARQAAVSVYRYWPPSFAKDVAGADLKQLVRLAEMHTARSHVLNCEVYKMLAVKTEESHSMA</sequence>
<gene>
    <name evidence="2" type="ORF">Adt_38853</name>
</gene>